<protein>
    <submittedName>
        <fullName evidence="1">Uncharacterized protein</fullName>
    </submittedName>
</protein>
<comment type="caution">
    <text evidence="1">The sequence shown here is derived from an EMBL/GenBank/DDBJ whole genome shotgun (WGS) entry which is preliminary data.</text>
</comment>
<gene>
    <name evidence="1" type="ORF">CLV72_104704</name>
</gene>
<accession>A0A2T0Q5Q7</accession>
<evidence type="ECO:0000313" key="2">
    <source>
        <dbReference type="Proteomes" id="UP000237846"/>
    </source>
</evidence>
<dbReference type="Proteomes" id="UP000237846">
    <property type="component" value="Unassembled WGS sequence"/>
</dbReference>
<proteinExistence type="predicted"/>
<dbReference type="AlphaFoldDB" id="A0A2T0Q5Q7"/>
<organism evidence="1 2">
    <name type="scientific">Allonocardiopsis opalescens</name>
    <dbReference type="NCBI Taxonomy" id="1144618"/>
    <lineage>
        <taxon>Bacteria</taxon>
        <taxon>Bacillati</taxon>
        <taxon>Actinomycetota</taxon>
        <taxon>Actinomycetes</taxon>
        <taxon>Streptosporangiales</taxon>
        <taxon>Allonocardiopsis</taxon>
    </lineage>
</organism>
<evidence type="ECO:0000313" key="1">
    <source>
        <dbReference type="EMBL" id="PRX99124.1"/>
    </source>
</evidence>
<keyword evidence="2" id="KW-1185">Reference proteome</keyword>
<dbReference type="EMBL" id="PVZC01000004">
    <property type="protein sequence ID" value="PRX99124.1"/>
    <property type="molecule type" value="Genomic_DNA"/>
</dbReference>
<reference evidence="1 2" key="1">
    <citation type="submission" date="2018-03" db="EMBL/GenBank/DDBJ databases">
        <title>Genomic Encyclopedia of Archaeal and Bacterial Type Strains, Phase II (KMG-II): from individual species to whole genera.</title>
        <authorList>
            <person name="Goeker M."/>
        </authorList>
    </citation>
    <scope>NUCLEOTIDE SEQUENCE [LARGE SCALE GENOMIC DNA]</scope>
    <source>
        <strain evidence="1 2">DSM 45601</strain>
    </source>
</reference>
<sequence length="86" mass="9303">MAISAEARRLAASGLVPTDHVTQLDRRLTQVVATIDTMRLPAVPPLPHRIPGALPGPRPVIDVRRPHSPGLLRRVERGIEKKPAAA</sequence>
<name>A0A2T0Q5Q7_9ACTN</name>